<feature type="domain" description="4Fe-4S ferredoxin-type" evidence="4">
    <location>
        <begin position="60"/>
        <end position="88"/>
    </location>
</feature>
<dbReference type="Gene3D" id="3.30.70.20">
    <property type="match status" value="1"/>
</dbReference>
<protein>
    <submittedName>
        <fullName evidence="5">(4Fe-4S)-binding protein</fullName>
    </submittedName>
</protein>
<keyword evidence="3" id="KW-0411">Iron-sulfur</keyword>
<dbReference type="EMBL" id="DRTD01000326">
    <property type="protein sequence ID" value="HHE54998.1"/>
    <property type="molecule type" value="Genomic_DNA"/>
</dbReference>
<dbReference type="SUPFAM" id="SSF54862">
    <property type="entry name" value="4Fe-4S ferredoxins"/>
    <property type="match status" value="1"/>
</dbReference>
<proteinExistence type="predicted"/>
<evidence type="ECO:0000313" key="5">
    <source>
        <dbReference type="EMBL" id="HHE54998.1"/>
    </source>
</evidence>
<dbReference type="PROSITE" id="PS00198">
    <property type="entry name" value="4FE4S_FER_1"/>
    <property type="match status" value="1"/>
</dbReference>
<dbReference type="InterPro" id="IPR002586">
    <property type="entry name" value="CobQ/CobB/MinD/ParA_Nub-bd_dom"/>
</dbReference>
<feature type="non-terminal residue" evidence="5">
    <location>
        <position position="227"/>
    </location>
</feature>
<dbReference type="GO" id="GO:0046872">
    <property type="term" value="F:metal ion binding"/>
    <property type="evidence" value="ECO:0007669"/>
    <property type="project" value="UniProtKB-KW"/>
</dbReference>
<organism evidence="5">
    <name type="scientific">Caldithrix abyssi</name>
    <dbReference type="NCBI Taxonomy" id="187145"/>
    <lineage>
        <taxon>Bacteria</taxon>
        <taxon>Pseudomonadati</taxon>
        <taxon>Calditrichota</taxon>
        <taxon>Calditrichia</taxon>
        <taxon>Calditrichales</taxon>
        <taxon>Calditrichaceae</taxon>
        <taxon>Caldithrix</taxon>
    </lineage>
</organism>
<keyword evidence="2" id="KW-0408">Iron</keyword>
<reference evidence="5" key="1">
    <citation type="journal article" date="2020" name="mSystems">
        <title>Genome- and Community-Level Interaction Insights into Carbon Utilization and Element Cycling Functions of Hydrothermarchaeota in Hydrothermal Sediment.</title>
        <authorList>
            <person name="Zhou Z."/>
            <person name="Liu Y."/>
            <person name="Xu W."/>
            <person name="Pan J."/>
            <person name="Luo Z.H."/>
            <person name="Li M."/>
        </authorList>
    </citation>
    <scope>NUCLEOTIDE SEQUENCE [LARGE SCALE GENOMIC DNA]</scope>
    <source>
        <strain evidence="5">HyVt-76</strain>
    </source>
</reference>
<name>A0A7V5LIF5_CALAY</name>
<evidence type="ECO:0000256" key="1">
    <source>
        <dbReference type="ARBA" id="ARBA00022723"/>
    </source>
</evidence>
<dbReference type="PROSITE" id="PS51379">
    <property type="entry name" value="4FE4S_FER_2"/>
    <property type="match status" value="2"/>
</dbReference>
<dbReference type="InterPro" id="IPR017896">
    <property type="entry name" value="4Fe4S_Fe-S-bd"/>
</dbReference>
<dbReference type="PANTHER" id="PTHR43534:SF1">
    <property type="entry name" value="4FE-4S CLUSTER CONTAINING PARA FAMILY ATPASE PROTEIN"/>
    <property type="match status" value="1"/>
</dbReference>
<sequence>MKEIVIISGKGGTGKTSITAALGALAGEQAVVVDCDVDAANLHILYEPKIESSQDFYSGKTAIIDNDLCTDCGICQEKCAFEAIDFKNGRYVIDEVKCEGCSVCFHLCPVEAIRMEENLAGKWFHSKSRFNNEFIYAHLGIGQESSGKLVAKVKQEAKKIASDKNIPFIFVDGPPGVGCPVISSLSNVDHVLLVTEATASGLHDLKRLVELIEYFKLKASCVINKSD</sequence>
<dbReference type="GO" id="GO:0051536">
    <property type="term" value="F:iron-sulfur cluster binding"/>
    <property type="evidence" value="ECO:0007669"/>
    <property type="project" value="UniProtKB-KW"/>
</dbReference>
<keyword evidence="1" id="KW-0479">Metal-binding</keyword>
<dbReference type="InterPro" id="IPR027417">
    <property type="entry name" value="P-loop_NTPase"/>
</dbReference>
<dbReference type="AlphaFoldDB" id="A0A7V5LIF5"/>
<evidence type="ECO:0000256" key="3">
    <source>
        <dbReference type="ARBA" id="ARBA00023014"/>
    </source>
</evidence>
<accession>A0A7V5LIF5</accession>
<dbReference type="Gene3D" id="3.40.50.300">
    <property type="entry name" value="P-loop containing nucleotide triphosphate hydrolases"/>
    <property type="match status" value="1"/>
</dbReference>
<dbReference type="PANTHER" id="PTHR43534">
    <property type="entry name" value="MIND SUPERFAMILY P-LOOP ATPASE CONTAINING AN INSERTED FERREDOXIN DOMAIN"/>
    <property type="match status" value="1"/>
</dbReference>
<dbReference type="Proteomes" id="UP000886111">
    <property type="component" value="Unassembled WGS sequence"/>
</dbReference>
<dbReference type="Pfam" id="PF01656">
    <property type="entry name" value="CbiA"/>
    <property type="match status" value="1"/>
</dbReference>
<dbReference type="SUPFAM" id="SSF52540">
    <property type="entry name" value="P-loop containing nucleoside triphosphate hydrolases"/>
    <property type="match status" value="1"/>
</dbReference>
<comment type="caution">
    <text evidence="5">The sequence shown here is derived from an EMBL/GenBank/DDBJ whole genome shotgun (WGS) entry which is preliminary data.</text>
</comment>
<dbReference type="Pfam" id="PF00037">
    <property type="entry name" value="Fer4"/>
    <property type="match status" value="1"/>
</dbReference>
<evidence type="ECO:0000259" key="4">
    <source>
        <dbReference type="PROSITE" id="PS51379"/>
    </source>
</evidence>
<feature type="domain" description="4Fe-4S ferredoxin-type" evidence="4">
    <location>
        <begin position="89"/>
        <end position="118"/>
    </location>
</feature>
<dbReference type="InterPro" id="IPR017900">
    <property type="entry name" value="4Fe4S_Fe_S_CS"/>
</dbReference>
<evidence type="ECO:0000256" key="2">
    <source>
        <dbReference type="ARBA" id="ARBA00023004"/>
    </source>
</evidence>
<gene>
    <name evidence="5" type="ORF">ENL21_04400</name>
</gene>